<evidence type="ECO:0000313" key="3">
    <source>
        <dbReference type="Proteomes" id="UP000708208"/>
    </source>
</evidence>
<proteinExistence type="predicted"/>
<protein>
    <recommendedName>
        <fullName evidence="1">Tetratricopeptide repeat protein 21A/21B second ARM domain-containing protein</fullName>
    </recommendedName>
</protein>
<dbReference type="InterPro" id="IPR056832">
    <property type="entry name" value="ARM_TT21_2nd"/>
</dbReference>
<keyword evidence="3" id="KW-1185">Reference proteome</keyword>
<dbReference type="InterPro" id="IPR040364">
    <property type="entry name" value="TTC21A/TTC21B"/>
</dbReference>
<dbReference type="GO" id="GO:0005929">
    <property type="term" value="C:cilium"/>
    <property type="evidence" value="ECO:0007669"/>
    <property type="project" value="GOC"/>
</dbReference>
<name>A0A8J2KST2_9HEXA</name>
<organism evidence="2 3">
    <name type="scientific">Allacma fusca</name>
    <dbReference type="NCBI Taxonomy" id="39272"/>
    <lineage>
        <taxon>Eukaryota</taxon>
        <taxon>Metazoa</taxon>
        <taxon>Ecdysozoa</taxon>
        <taxon>Arthropoda</taxon>
        <taxon>Hexapoda</taxon>
        <taxon>Collembola</taxon>
        <taxon>Symphypleona</taxon>
        <taxon>Sminthuridae</taxon>
        <taxon>Allacma</taxon>
    </lineage>
</organism>
<evidence type="ECO:0000313" key="2">
    <source>
        <dbReference type="EMBL" id="CAG7822564.1"/>
    </source>
</evidence>
<reference evidence="2" key="1">
    <citation type="submission" date="2021-06" db="EMBL/GenBank/DDBJ databases">
        <authorList>
            <person name="Hodson N. C."/>
            <person name="Mongue J. A."/>
            <person name="Jaron S. K."/>
        </authorList>
    </citation>
    <scope>NUCLEOTIDE SEQUENCE</scope>
</reference>
<feature type="domain" description="Tetratricopeptide repeat protein 21A/21B second ARM" evidence="1">
    <location>
        <begin position="2"/>
        <end position="152"/>
    </location>
</feature>
<dbReference type="OrthoDB" id="6017543at2759"/>
<dbReference type="Pfam" id="PF25060">
    <property type="entry name" value="ARM_TT21_2nd"/>
    <property type="match status" value="1"/>
</dbReference>
<feature type="non-terminal residue" evidence="2">
    <location>
        <position position="1"/>
    </location>
</feature>
<dbReference type="AlphaFoldDB" id="A0A8J2KST2"/>
<dbReference type="GO" id="GO:0035721">
    <property type="term" value="P:intraciliary retrograde transport"/>
    <property type="evidence" value="ECO:0007669"/>
    <property type="project" value="TreeGrafter"/>
</dbReference>
<comment type="caution">
    <text evidence="2">The sequence shown here is derived from an EMBL/GenBank/DDBJ whole genome shotgun (WGS) entry which is preliminary data.</text>
</comment>
<dbReference type="GO" id="GO:0061512">
    <property type="term" value="P:protein localization to cilium"/>
    <property type="evidence" value="ECO:0007669"/>
    <property type="project" value="TreeGrafter"/>
</dbReference>
<dbReference type="GO" id="GO:0030991">
    <property type="term" value="C:intraciliary transport particle A"/>
    <property type="evidence" value="ECO:0007669"/>
    <property type="project" value="TreeGrafter"/>
</dbReference>
<accession>A0A8J2KST2</accession>
<sequence>MKFVKFATELELDNAEFVADAGRILLLMGKNKEAYQEFRAATNMDNTSISALYGLISCQLADGSIDLAAQQLEFLRELATTIETPSDLHFLTAVMAKKRKQPSEAVIGYLNEAVDAHFRQMRGFAFNVTYMKAINPDLVVKIVREYLLFAPQE</sequence>
<dbReference type="PANTHER" id="PTHR14699:SF0">
    <property type="entry name" value="TETRATRICOPEPTIDE REPEAT PROTEIN 21 HOMOLOG"/>
    <property type="match status" value="1"/>
</dbReference>
<evidence type="ECO:0000259" key="1">
    <source>
        <dbReference type="Pfam" id="PF25060"/>
    </source>
</evidence>
<dbReference type="Proteomes" id="UP000708208">
    <property type="component" value="Unassembled WGS sequence"/>
</dbReference>
<dbReference type="EMBL" id="CAJVCH010526770">
    <property type="protein sequence ID" value="CAG7822564.1"/>
    <property type="molecule type" value="Genomic_DNA"/>
</dbReference>
<dbReference type="PANTHER" id="PTHR14699">
    <property type="entry name" value="STI2 PROTEIN-RELATED"/>
    <property type="match status" value="1"/>
</dbReference>
<gene>
    <name evidence="2" type="ORF">AFUS01_LOCUS32829</name>
</gene>